<protein>
    <submittedName>
        <fullName evidence="1">Phage-related protein</fullName>
    </submittedName>
</protein>
<reference evidence="2" key="1">
    <citation type="submission" date="2015-07" db="EMBL/GenBank/DDBJ databases">
        <authorList>
            <person name="Rodrigo-Torres Lidia"/>
            <person name="Arahal R.David."/>
        </authorList>
    </citation>
    <scope>NUCLEOTIDE SEQUENCE [LARGE SCALE GENOMIC DNA]</scope>
    <source>
        <strain evidence="2">CECT 5096</strain>
    </source>
</reference>
<dbReference type="Proteomes" id="UP000049983">
    <property type="component" value="Unassembled WGS sequence"/>
</dbReference>
<accession>A0A0M6Z7S0</accession>
<dbReference type="AlphaFoldDB" id="A0A0M6Z7S0"/>
<name>A0A0M6Z7S0_9HYPH</name>
<dbReference type="RefSeq" id="WP_055114984.1">
    <property type="nucleotide sequence ID" value="NZ_CXWA01000002.1"/>
</dbReference>
<dbReference type="STRING" id="311410.LA5095_02283"/>
<dbReference type="EMBL" id="CXWC01000002">
    <property type="protein sequence ID" value="CTQ66546.1"/>
    <property type="molecule type" value="Genomic_DNA"/>
</dbReference>
<proteinExistence type="predicted"/>
<dbReference type="GeneID" id="97668569"/>
<organism evidence="1 2">
    <name type="scientific">Roseibium album</name>
    <dbReference type="NCBI Taxonomy" id="311410"/>
    <lineage>
        <taxon>Bacteria</taxon>
        <taxon>Pseudomonadati</taxon>
        <taxon>Pseudomonadota</taxon>
        <taxon>Alphaproteobacteria</taxon>
        <taxon>Hyphomicrobiales</taxon>
        <taxon>Stappiaceae</taxon>
        <taxon>Roseibium</taxon>
    </lineage>
</organism>
<evidence type="ECO:0000313" key="1">
    <source>
        <dbReference type="EMBL" id="CTQ66546.1"/>
    </source>
</evidence>
<gene>
    <name evidence="1" type="ORF">LA5096_01139</name>
</gene>
<evidence type="ECO:0000313" key="2">
    <source>
        <dbReference type="Proteomes" id="UP000049983"/>
    </source>
</evidence>
<keyword evidence="2" id="KW-1185">Reference proteome</keyword>
<sequence>MTDLRALKASLEEVKASAGELRQTIEVFGTETASIAENVADEAGAIELPEFSLDLDELDGLTGLITELGRLTGLPEVFREERDSLAQQVAELEIAAASFSEVTDALSETVETQTESWVEVVTDTEDHLSEVESAISDAGAELGDGFEELLETRVKQAAHELLESLVNVIDDLMETALDAGESGANAVGEKVSDVQEEFKELCEGLIRDQIEEAARKIVSEVLEDVVMDLGLDQAVSQVCLQLNTTLATMAPNVGPAIKAVSTVKKLLAGGL</sequence>